<accession>A0A3M2SRG0</accession>
<dbReference type="Proteomes" id="UP000277212">
    <property type="component" value="Unassembled WGS sequence"/>
</dbReference>
<evidence type="ECO:0000313" key="2">
    <source>
        <dbReference type="EMBL" id="RMJ20153.1"/>
    </source>
</evidence>
<protein>
    <recommendedName>
        <fullName evidence="4">Biotrophy-associated secreted protein 2</fullName>
    </recommendedName>
</protein>
<dbReference type="AlphaFoldDB" id="A0A3M2SRG0"/>
<keyword evidence="1" id="KW-0732">Signal</keyword>
<evidence type="ECO:0000313" key="3">
    <source>
        <dbReference type="Proteomes" id="UP000277212"/>
    </source>
</evidence>
<gene>
    <name evidence="2" type="ORF">CDV36_000301</name>
</gene>
<evidence type="ECO:0000256" key="1">
    <source>
        <dbReference type="SAM" id="SignalP"/>
    </source>
</evidence>
<keyword evidence="3" id="KW-1185">Reference proteome</keyword>
<comment type="caution">
    <text evidence="2">The sequence shown here is derived from an EMBL/GenBank/DDBJ whole genome shotgun (WGS) entry which is preliminary data.</text>
</comment>
<dbReference type="EMBL" id="NKUJ01000002">
    <property type="protein sequence ID" value="RMJ20153.1"/>
    <property type="molecule type" value="Genomic_DNA"/>
</dbReference>
<sequence length="180" mass="17373">MVQLAYSLTFALFASVLALPNPLALPADPAGDKNVGNGQGLQFITGACLSDADCASECCATLNGSGVCSAKAAANQQGKQGCGFGGNGEQEAVVSTEPAGQATSTAVVQAPANTGVNSDAPGAENVGKGNGQQFITGQCLSDADCASTCCAGKAGSSNGACSAIAVANENGKTGCGFVQA</sequence>
<proteinExistence type="predicted"/>
<name>A0A3M2SRG0_9HYPO</name>
<dbReference type="OrthoDB" id="2132010at2759"/>
<feature type="chain" id="PRO_5018313677" description="Biotrophy-associated secreted protein 2" evidence="1">
    <location>
        <begin position="19"/>
        <end position="180"/>
    </location>
</feature>
<organism evidence="2 3">
    <name type="scientific">Fusarium kuroshium</name>
    <dbReference type="NCBI Taxonomy" id="2010991"/>
    <lineage>
        <taxon>Eukaryota</taxon>
        <taxon>Fungi</taxon>
        <taxon>Dikarya</taxon>
        <taxon>Ascomycota</taxon>
        <taxon>Pezizomycotina</taxon>
        <taxon>Sordariomycetes</taxon>
        <taxon>Hypocreomycetidae</taxon>
        <taxon>Hypocreales</taxon>
        <taxon>Nectriaceae</taxon>
        <taxon>Fusarium</taxon>
        <taxon>Fusarium solani species complex</taxon>
    </lineage>
</organism>
<feature type="signal peptide" evidence="1">
    <location>
        <begin position="1"/>
        <end position="18"/>
    </location>
</feature>
<reference evidence="2 3" key="1">
    <citation type="submission" date="2017-06" db="EMBL/GenBank/DDBJ databases">
        <title>Comparative genomic analysis of Ambrosia Fusariam Clade fungi.</title>
        <authorList>
            <person name="Stajich J.E."/>
            <person name="Carrillo J."/>
            <person name="Kijimoto T."/>
            <person name="Eskalen A."/>
            <person name="O'Donnell K."/>
            <person name="Kasson M."/>
        </authorList>
    </citation>
    <scope>NUCLEOTIDE SEQUENCE [LARGE SCALE GENOMIC DNA]</scope>
    <source>
        <strain evidence="2">UCR3666</strain>
    </source>
</reference>
<evidence type="ECO:0008006" key="4">
    <source>
        <dbReference type="Google" id="ProtNLM"/>
    </source>
</evidence>